<dbReference type="GO" id="GO:0015159">
    <property type="term" value="F:polysaccharide transmembrane transporter activity"/>
    <property type="evidence" value="ECO:0007669"/>
    <property type="project" value="InterPro"/>
</dbReference>
<dbReference type="AlphaFoldDB" id="A0A7X3BWH1"/>
<dbReference type="Pfam" id="PF10531">
    <property type="entry name" value="SLBB"/>
    <property type="match status" value="1"/>
</dbReference>
<feature type="signal peptide" evidence="2">
    <location>
        <begin position="1"/>
        <end position="22"/>
    </location>
</feature>
<proteinExistence type="predicted"/>
<dbReference type="OrthoDB" id="8291at2"/>
<gene>
    <name evidence="5" type="ORF">GMD11_11035</name>
    <name evidence="6" type="ORF">GMD18_10705</name>
</gene>
<feature type="domain" description="Soluble ligand binding" evidence="4">
    <location>
        <begin position="110"/>
        <end position="161"/>
    </location>
</feature>
<dbReference type="Pfam" id="PF02563">
    <property type="entry name" value="Poly_export"/>
    <property type="match status" value="1"/>
</dbReference>
<evidence type="ECO:0000313" key="8">
    <source>
        <dbReference type="Proteomes" id="UP000484547"/>
    </source>
</evidence>
<comment type="caution">
    <text evidence="5">The sequence shown here is derived from an EMBL/GenBank/DDBJ whole genome shotgun (WGS) entry which is preliminary data.</text>
</comment>
<dbReference type="EMBL" id="WNBM01000011">
    <property type="protein sequence ID" value="MTT76784.1"/>
    <property type="molecule type" value="Genomic_DNA"/>
</dbReference>
<dbReference type="InterPro" id="IPR003715">
    <property type="entry name" value="Poly_export_N"/>
</dbReference>
<organism evidence="5 8">
    <name type="scientific">Phascolarctobacterium faecium</name>
    <dbReference type="NCBI Taxonomy" id="33025"/>
    <lineage>
        <taxon>Bacteria</taxon>
        <taxon>Bacillati</taxon>
        <taxon>Bacillota</taxon>
        <taxon>Negativicutes</taxon>
        <taxon>Acidaminococcales</taxon>
        <taxon>Acidaminococcaceae</taxon>
        <taxon>Phascolarctobacterium</taxon>
    </lineage>
</organism>
<evidence type="ECO:0000313" key="5">
    <source>
        <dbReference type="EMBL" id="MTT76784.1"/>
    </source>
</evidence>
<evidence type="ECO:0000313" key="6">
    <source>
        <dbReference type="EMBL" id="MTU04857.1"/>
    </source>
</evidence>
<dbReference type="EMBL" id="WNBW01000012">
    <property type="protein sequence ID" value="MTU04857.1"/>
    <property type="molecule type" value="Genomic_DNA"/>
</dbReference>
<keyword evidence="1 2" id="KW-0732">Signal</keyword>
<dbReference type="PANTHER" id="PTHR33619">
    <property type="entry name" value="POLYSACCHARIDE EXPORT PROTEIN GFCE-RELATED"/>
    <property type="match status" value="1"/>
</dbReference>
<reference evidence="7 8" key="1">
    <citation type="journal article" date="2019" name="Nat. Med.">
        <title>A library of human gut bacterial isolates paired with longitudinal multiomics data enables mechanistic microbiome research.</title>
        <authorList>
            <person name="Poyet M."/>
            <person name="Groussin M."/>
            <person name="Gibbons S.M."/>
            <person name="Avila-Pacheco J."/>
            <person name="Jiang X."/>
            <person name="Kearney S.M."/>
            <person name="Perrotta A.R."/>
            <person name="Berdy B."/>
            <person name="Zhao S."/>
            <person name="Lieberman T.D."/>
            <person name="Swanson P.K."/>
            <person name="Smith M."/>
            <person name="Roesemann S."/>
            <person name="Alexander J.E."/>
            <person name="Rich S.A."/>
            <person name="Livny J."/>
            <person name="Vlamakis H."/>
            <person name="Clish C."/>
            <person name="Bullock K."/>
            <person name="Deik A."/>
            <person name="Scott J."/>
            <person name="Pierce K.A."/>
            <person name="Xavier R.J."/>
            <person name="Alm E.J."/>
        </authorList>
    </citation>
    <scope>NUCLEOTIDE SEQUENCE [LARGE SCALE GENOMIC DNA]</scope>
    <source>
        <strain evidence="5 8">BIOML-A13</strain>
        <strain evidence="6 7">BIOML-A3</strain>
    </source>
</reference>
<accession>A0A7X3BWH1</accession>
<evidence type="ECO:0000259" key="3">
    <source>
        <dbReference type="Pfam" id="PF02563"/>
    </source>
</evidence>
<dbReference type="InterPro" id="IPR049712">
    <property type="entry name" value="Poly_export"/>
</dbReference>
<evidence type="ECO:0000256" key="1">
    <source>
        <dbReference type="ARBA" id="ARBA00022729"/>
    </source>
</evidence>
<evidence type="ECO:0000313" key="7">
    <source>
        <dbReference type="Proteomes" id="UP000443070"/>
    </source>
</evidence>
<dbReference type="RefSeq" id="WP_155164273.1">
    <property type="nucleotide sequence ID" value="NZ_CAUBBC010000003.1"/>
</dbReference>
<feature type="domain" description="Polysaccharide export protein N-terminal" evidence="3">
    <location>
        <begin position="22"/>
        <end position="103"/>
    </location>
</feature>
<evidence type="ECO:0000256" key="2">
    <source>
        <dbReference type="SAM" id="SignalP"/>
    </source>
</evidence>
<dbReference type="InterPro" id="IPR019554">
    <property type="entry name" value="Soluble_ligand-bd"/>
</dbReference>
<name>A0A7X3BWH1_9FIRM</name>
<evidence type="ECO:0000259" key="4">
    <source>
        <dbReference type="Pfam" id="PF10531"/>
    </source>
</evidence>
<protein>
    <submittedName>
        <fullName evidence="5">Polysaccharide export protein</fullName>
    </submittedName>
</protein>
<dbReference type="Proteomes" id="UP000443070">
    <property type="component" value="Unassembled WGS sequence"/>
</dbReference>
<dbReference type="Proteomes" id="UP000484547">
    <property type="component" value="Unassembled WGS sequence"/>
</dbReference>
<dbReference type="Gene3D" id="3.10.560.10">
    <property type="entry name" value="Outer membrane lipoprotein wza domain like"/>
    <property type="match status" value="1"/>
</dbReference>
<sequence>MKKTILALTLALSLQGLAAASAADNDYIMCPGDQLQVVVYGHEDLSSPPNSNTTPYTVRPDGKVTFPLIGDIDVTGKTVTEFTRQLEASLAEYLVRPQVSVNILKLGTTRVYVLGEVKKPGLYELEKSHRVLDALGKAEGFTEKAAKKKIFLIRKGAEEPVLVNINNFLKKSDQSQNYVLNEGDCLYLTSNGKIDIGRDIMPFISGAYMVSEIKNND</sequence>
<feature type="chain" id="PRO_5030641642" evidence="2">
    <location>
        <begin position="23"/>
        <end position="217"/>
    </location>
</feature>
<dbReference type="PANTHER" id="PTHR33619:SF3">
    <property type="entry name" value="POLYSACCHARIDE EXPORT PROTEIN GFCE-RELATED"/>
    <property type="match status" value="1"/>
</dbReference>
<keyword evidence="7" id="KW-1185">Reference proteome</keyword>